<accession>A0A2T5GCK2</accession>
<dbReference type="PRINTS" id="PR00149">
    <property type="entry name" value="FUMRATELYASE"/>
</dbReference>
<dbReference type="PROSITE" id="PS00163">
    <property type="entry name" value="FUMARATE_LYASES"/>
    <property type="match status" value="1"/>
</dbReference>
<dbReference type="GO" id="GO:0005829">
    <property type="term" value="C:cytosol"/>
    <property type="evidence" value="ECO:0007669"/>
    <property type="project" value="TreeGrafter"/>
</dbReference>
<dbReference type="NCBIfam" id="TIGR00928">
    <property type="entry name" value="purB"/>
    <property type="match status" value="1"/>
</dbReference>
<keyword evidence="7 14" id="KW-0547">Nucleotide-binding</keyword>
<comment type="pathway">
    <text evidence="2 15">Purine metabolism; IMP biosynthesis via de novo pathway; 5-amino-1-(5-phospho-D-ribosyl)imidazole-4-carboxamide from 5-amino-1-(5-phospho-D-ribosyl)imidazole-4-carboxylate: step 2/2.</text>
</comment>
<keyword evidence="6 14" id="KW-0436">Ligase</keyword>
<dbReference type="GO" id="GO:0004018">
    <property type="term" value="F:N6-(1,2-dicarboxyethyl)AMP AMP-lyase (fumarate-forming) activity"/>
    <property type="evidence" value="ECO:0007669"/>
    <property type="project" value="UniProtKB-UniRule"/>
</dbReference>
<dbReference type="InterPro" id="IPR004769">
    <property type="entry name" value="Pur_lyase"/>
</dbReference>
<dbReference type="GO" id="GO:0005524">
    <property type="term" value="F:ATP binding"/>
    <property type="evidence" value="ECO:0007669"/>
    <property type="project" value="UniProtKB-KW"/>
</dbReference>
<evidence type="ECO:0000313" key="17">
    <source>
        <dbReference type="EMBL" id="PTQ53914.1"/>
    </source>
</evidence>
<dbReference type="Proteomes" id="UP000244180">
    <property type="component" value="Unassembled WGS sequence"/>
</dbReference>
<dbReference type="InterPro" id="IPR019468">
    <property type="entry name" value="AdenyloSucc_lyase_C"/>
</dbReference>
<dbReference type="InterPro" id="IPR020557">
    <property type="entry name" value="Fumarate_lyase_CS"/>
</dbReference>
<evidence type="ECO:0000256" key="14">
    <source>
        <dbReference type="HAMAP-Rule" id="MF_00137"/>
    </source>
</evidence>
<evidence type="ECO:0000313" key="18">
    <source>
        <dbReference type="Proteomes" id="UP000244180"/>
    </source>
</evidence>
<evidence type="ECO:0000256" key="13">
    <source>
        <dbReference type="ARBA" id="ARBA00049115"/>
    </source>
</evidence>
<proteinExistence type="inferred from homology"/>
<dbReference type="EMBL" id="PEBV01000008">
    <property type="protein sequence ID" value="PTQ53914.1"/>
    <property type="molecule type" value="Genomic_DNA"/>
</dbReference>
<reference evidence="17 18" key="1">
    <citation type="submission" date="2017-08" db="EMBL/GenBank/DDBJ databases">
        <title>Burning lignite coal seam in the remote Altai Mountains harbors a hydrogen-driven thermophilic microbial community.</title>
        <authorList>
            <person name="Kadnikov V.V."/>
            <person name="Mardanov A.V."/>
            <person name="Ivasenko D."/>
            <person name="Beletsky A.V."/>
            <person name="Karnachuk O.V."/>
            <person name="Ravin N.V."/>
        </authorList>
    </citation>
    <scope>NUCLEOTIDE SEQUENCE [LARGE SCALE GENOMIC DNA]</scope>
    <source>
        <strain evidence="17">AL33</strain>
    </source>
</reference>
<comment type="similarity">
    <text evidence="5 14">Belongs to the SAICAR synthetase family.</text>
</comment>
<dbReference type="PANTHER" id="PTHR43172">
    <property type="entry name" value="ADENYLOSUCCINATE LYASE"/>
    <property type="match status" value="1"/>
</dbReference>
<dbReference type="InterPro" id="IPR028923">
    <property type="entry name" value="SAICAR_synt/ADE2_N"/>
</dbReference>
<evidence type="ECO:0000256" key="10">
    <source>
        <dbReference type="ARBA" id="ARBA00023239"/>
    </source>
</evidence>
<dbReference type="PANTHER" id="PTHR43172:SF1">
    <property type="entry name" value="ADENYLOSUCCINATE LYASE"/>
    <property type="match status" value="1"/>
</dbReference>
<dbReference type="Gene3D" id="1.20.200.10">
    <property type="entry name" value="Fumarase/aspartase (Central domain)"/>
    <property type="match status" value="1"/>
</dbReference>
<protein>
    <recommendedName>
        <fullName evidence="14">Phosphoribosylaminoimidazole-succinocarboxamide synthase</fullName>
        <ecNumber evidence="14">6.3.2.6</ecNumber>
    </recommendedName>
    <alternativeName>
        <fullName evidence="14">SAICAR synthetase</fullName>
    </alternativeName>
</protein>
<dbReference type="InterPro" id="IPR024083">
    <property type="entry name" value="Fumarase/histidase_N"/>
</dbReference>
<dbReference type="PROSITE" id="PS01057">
    <property type="entry name" value="SAICAR_SYNTHETASE_1"/>
    <property type="match status" value="1"/>
</dbReference>
<comment type="pathway">
    <text evidence="3 15">Purine metabolism; AMP biosynthesis via de novo pathway; AMP from IMP: step 2/2.</text>
</comment>
<name>A0A2T5GCK2_HYDSH</name>
<dbReference type="CDD" id="cd01415">
    <property type="entry name" value="SAICAR_synt_PurC"/>
    <property type="match status" value="1"/>
</dbReference>
<feature type="domain" description="Adenylosuccinate lyase C-terminal" evidence="16">
    <location>
        <begin position="349"/>
        <end position="429"/>
    </location>
</feature>
<dbReference type="Pfam" id="PF10397">
    <property type="entry name" value="ADSL_C"/>
    <property type="match status" value="1"/>
</dbReference>
<comment type="caution">
    <text evidence="17">The sequence shown here is derived from an EMBL/GenBank/DDBJ whole genome shotgun (WGS) entry which is preliminary data.</text>
</comment>
<gene>
    <name evidence="14" type="primary">purC</name>
    <name evidence="17" type="ORF">HSCHL_1067</name>
</gene>
<dbReference type="InterPro" id="IPR022761">
    <property type="entry name" value="Fumarate_lyase_N"/>
</dbReference>
<evidence type="ECO:0000256" key="8">
    <source>
        <dbReference type="ARBA" id="ARBA00022755"/>
    </source>
</evidence>
<dbReference type="EC" id="6.3.2.6" evidence="14"/>
<dbReference type="Gene3D" id="1.10.40.30">
    <property type="entry name" value="Fumarase/aspartase (C-terminal domain)"/>
    <property type="match status" value="1"/>
</dbReference>
<comment type="pathway">
    <text evidence="1 14">Purine metabolism; IMP biosynthesis via de novo pathway; 5-amino-1-(5-phospho-D-ribosyl)imidazole-4-carboxamide from 5-amino-1-(5-phospho-D-ribosyl)imidazole-4-carboxylate: step 1/2.</text>
</comment>
<dbReference type="GO" id="GO:0004639">
    <property type="term" value="F:phosphoribosylaminoimidazolesuccinocarboxamide synthase activity"/>
    <property type="evidence" value="ECO:0007669"/>
    <property type="project" value="UniProtKB-UniRule"/>
</dbReference>
<dbReference type="Pfam" id="PF00206">
    <property type="entry name" value="Lyase_1"/>
    <property type="match status" value="1"/>
</dbReference>
<dbReference type="Gene3D" id="3.30.470.20">
    <property type="entry name" value="ATP-grasp fold, B domain"/>
    <property type="match status" value="1"/>
</dbReference>
<dbReference type="SUPFAM" id="SSF48557">
    <property type="entry name" value="L-aspartase-like"/>
    <property type="match status" value="1"/>
</dbReference>
<evidence type="ECO:0000256" key="9">
    <source>
        <dbReference type="ARBA" id="ARBA00022840"/>
    </source>
</evidence>
<dbReference type="GO" id="GO:0009236">
    <property type="term" value="P:cobalamin biosynthetic process"/>
    <property type="evidence" value="ECO:0007669"/>
    <property type="project" value="InterPro"/>
</dbReference>
<dbReference type="Pfam" id="PF01259">
    <property type="entry name" value="SAICAR_synt"/>
    <property type="match status" value="1"/>
</dbReference>
<evidence type="ECO:0000256" key="2">
    <source>
        <dbReference type="ARBA" id="ARBA00004706"/>
    </source>
</evidence>
<dbReference type="FunFam" id="3.30.470.20:FF:000006">
    <property type="entry name" value="Phosphoribosylaminoimidazole-succinocarboxamide synthase"/>
    <property type="match status" value="1"/>
</dbReference>
<evidence type="ECO:0000256" key="4">
    <source>
        <dbReference type="ARBA" id="ARBA00008273"/>
    </source>
</evidence>
<dbReference type="HAMAP" id="MF_00137">
    <property type="entry name" value="SAICAR_synth"/>
    <property type="match status" value="1"/>
</dbReference>
<dbReference type="InterPro" id="IPR008948">
    <property type="entry name" value="L-Aspartase-like"/>
</dbReference>
<comment type="catalytic activity">
    <reaction evidence="13">
        <text>N(6)-(1,2-dicarboxyethyl)-AMP = fumarate + AMP</text>
        <dbReference type="Rhea" id="RHEA:16853"/>
        <dbReference type="ChEBI" id="CHEBI:29806"/>
        <dbReference type="ChEBI" id="CHEBI:57567"/>
        <dbReference type="ChEBI" id="CHEBI:456215"/>
        <dbReference type="EC" id="4.3.2.2"/>
    </reaction>
    <physiologicalReaction direction="left-to-right" evidence="13">
        <dbReference type="Rhea" id="RHEA:16854"/>
    </physiologicalReaction>
</comment>
<organism evidence="17 18">
    <name type="scientific">Hydrogenibacillus schlegelii</name>
    <name type="common">Bacillus schlegelii</name>
    <dbReference type="NCBI Taxonomy" id="1484"/>
    <lineage>
        <taxon>Bacteria</taxon>
        <taxon>Bacillati</taxon>
        <taxon>Bacillota</taxon>
        <taxon>Bacilli</taxon>
        <taxon>Bacillales</taxon>
        <taxon>Bacillales Family X. Incertae Sedis</taxon>
        <taxon>Hydrogenibacillus</taxon>
    </lineage>
</organism>
<dbReference type="InterPro" id="IPR001636">
    <property type="entry name" value="SAICAR_synth"/>
</dbReference>
<comment type="catalytic activity">
    <reaction evidence="12 14">
        <text>5-amino-1-(5-phospho-D-ribosyl)imidazole-4-carboxylate + L-aspartate + ATP = (2S)-2-[5-amino-1-(5-phospho-beta-D-ribosyl)imidazole-4-carboxamido]succinate + ADP + phosphate + 2 H(+)</text>
        <dbReference type="Rhea" id="RHEA:22628"/>
        <dbReference type="ChEBI" id="CHEBI:15378"/>
        <dbReference type="ChEBI" id="CHEBI:29991"/>
        <dbReference type="ChEBI" id="CHEBI:30616"/>
        <dbReference type="ChEBI" id="CHEBI:43474"/>
        <dbReference type="ChEBI" id="CHEBI:58443"/>
        <dbReference type="ChEBI" id="CHEBI:77657"/>
        <dbReference type="ChEBI" id="CHEBI:456216"/>
        <dbReference type="EC" id="6.3.2.6"/>
    </reaction>
</comment>
<dbReference type="InterPro" id="IPR033934">
    <property type="entry name" value="SAICAR_synt_PurC"/>
</dbReference>
<sequence>MIERYTRPEMGAIWSEARKFEIWREIEVLAVEGWAMLGLVPREDAVKIRENAKVDLRRIAELEAETRHDVVAFTRQLSETLGPERRWVHYGLTSADVVDTAWAVRIKEANELLFRDLVALHDALAELALRHRDTPMIGRTHGVHAEPTTFGLKMAYFREEIRRHLERFRGVADRIHVGKLSGAVGTYASVPPEVEAYVLGRLGLGRAPVALQTLSRERHAEYVAFLALVAATAEKIAVELRHLARTEVGEVEEGFAPGQKGSSAMPHKKNPIGLENVTGLARLVRGYLLPALEDVALWHERDISHSSVERVAIPDATTALDFLLHRLTAILRRLVVRPERMAENLRRTGGLYLSGRVLNALVAAGWSREAAYDRVQAHALAAWEGGPSFVERIRSDAAIAEALGPDGLRAALDEAAYFRHVPAIFRRIGLWRPADRGGAPAEQAVEGERPEGAERAVKGADGGMDGMGAWGAALERSDLLARGKAKDVYGTNDPAVLWLEYRDDLTAFDGTKKGVRPGKGRLVAAISGYFLSYLNRHGVRTHFLGQPAPRVHLVRRLVMLPLEVVVRFVVAGSLIKRLGLPEGTPLGRPIVEFYYKRDDLGDPLLAEAHIEALGLLAPETLDALRREAIRIGELLRAHAAEAGLLLVDAKFEFGRDDGGALVLGDEISPETCRFWDRETKDILDKDRFRRDLGDVLDGYRAVAERFGLAALADGDGGGA</sequence>
<dbReference type="GO" id="GO:0044208">
    <property type="term" value="P:'de novo' AMP biosynthetic process"/>
    <property type="evidence" value="ECO:0007669"/>
    <property type="project" value="UniProtKB-UniPathway"/>
</dbReference>
<comment type="similarity">
    <text evidence="4 15">Belongs to the lyase 1 family. Adenylosuccinate lyase subfamily.</text>
</comment>
<dbReference type="AlphaFoldDB" id="A0A2T5GCK2"/>
<dbReference type="NCBIfam" id="TIGR00081">
    <property type="entry name" value="purC"/>
    <property type="match status" value="1"/>
</dbReference>
<dbReference type="FunFam" id="1.10.275.10:FF:000006">
    <property type="entry name" value="Adenylosuccinate lyase"/>
    <property type="match status" value="1"/>
</dbReference>
<dbReference type="GO" id="GO:0006189">
    <property type="term" value="P:'de novo' IMP biosynthetic process"/>
    <property type="evidence" value="ECO:0007669"/>
    <property type="project" value="UniProtKB-UniRule"/>
</dbReference>
<dbReference type="UniPathway" id="UPA00075">
    <property type="reaction ID" value="UER00336"/>
</dbReference>
<evidence type="ECO:0000259" key="16">
    <source>
        <dbReference type="SMART" id="SM00998"/>
    </source>
</evidence>
<evidence type="ECO:0000256" key="6">
    <source>
        <dbReference type="ARBA" id="ARBA00022598"/>
    </source>
</evidence>
<keyword evidence="9 14" id="KW-0067">ATP-binding</keyword>
<dbReference type="PROSITE" id="PS01058">
    <property type="entry name" value="SAICAR_SYNTHETASE_2"/>
    <property type="match status" value="1"/>
</dbReference>
<dbReference type="Gene3D" id="1.10.275.10">
    <property type="entry name" value="Fumarase/aspartase (N-terminal domain)"/>
    <property type="match status" value="1"/>
</dbReference>
<evidence type="ECO:0000256" key="12">
    <source>
        <dbReference type="ARBA" id="ARBA00048475"/>
    </source>
</evidence>
<dbReference type="PRINTS" id="PR00145">
    <property type="entry name" value="ARGSUCLYASE"/>
</dbReference>
<evidence type="ECO:0000256" key="11">
    <source>
        <dbReference type="ARBA" id="ARBA00024477"/>
    </source>
</evidence>
<evidence type="ECO:0000256" key="7">
    <source>
        <dbReference type="ARBA" id="ARBA00022741"/>
    </source>
</evidence>
<comment type="catalytic activity">
    <reaction evidence="11">
        <text>(2S)-2-[5-amino-1-(5-phospho-beta-D-ribosyl)imidazole-4-carboxamido]succinate = 5-amino-1-(5-phospho-beta-D-ribosyl)imidazole-4-carboxamide + fumarate</text>
        <dbReference type="Rhea" id="RHEA:23920"/>
        <dbReference type="ChEBI" id="CHEBI:29806"/>
        <dbReference type="ChEBI" id="CHEBI:58443"/>
        <dbReference type="ChEBI" id="CHEBI:58475"/>
        <dbReference type="EC" id="4.3.2.2"/>
    </reaction>
    <physiologicalReaction direction="left-to-right" evidence="11">
        <dbReference type="Rhea" id="RHEA:23921"/>
    </physiologicalReaction>
</comment>
<evidence type="ECO:0000256" key="3">
    <source>
        <dbReference type="ARBA" id="ARBA00004734"/>
    </source>
</evidence>
<dbReference type="InterPro" id="IPR018236">
    <property type="entry name" value="SAICAR_synthetase_CS"/>
</dbReference>
<evidence type="ECO:0000256" key="15">
    <source>
        <dbReference type="RuleBase" id="RU361172"/>
    </source>
</evidence>
<dbReference type="SMART" id="SM00998">
    <property type="entry name" value="ADSL_C"/>
    <property type="match status" value="1"/>
</dbReference>
<dbReference type="CDD" id="cd01360">
    <property type="entry name" value="Adenylsuccinate_lyase_1"/>
    <property type="match status" value="1"/>
</dbReference>
<dbReference type="Gene3D" id="3.30.200.20">
    <property type="entry name" value="Phosphorylase Kinase, domain 1"/>
    <property type="match status" value="1"/>
</dbReference>
<dbReference type="UniPathway" id="UPA00074">
    <property type="reaction ID" value="UER00131"/>
</dbReference>
<dbReference type="SUPFAM" id="SSF56104">
    <property type="entry name" value="SAICAR synthase-like"/>
    <property type="match status" value="1"/>
</dbReference>
<evidence type="ECO:0000256" key="5">
    <source>
        <dbReference type="ARBA" id="ARBA00010190"/>
    </source>
</evidence>
<evidence type="ECO:0000256" key="1">
    <source>
        <dbReference type="ARBA" id="ARBA00004672"/>
    </source>
</evidence>
<dbReference type="FunFam" id="1.20.200.10:FF:000008">
    <property type="entry name" value="Adenylosuccinate lyase"/>
    <property type="match status" value="1"/>
</dbReference>
<keyword evidence="10 15" id="KW-0456">Lyase</keyword>
<dbReference type="GO" id="GO:0070626">
    <property type="term" value="F:(S)-2-(5-amino-1-(5-phospho-D-ribosyl)imidazole-4-carboxamido) succinate lyase (fumarate-forming) activity"/>
    <property type="evidence" value="ECO:0007669"/>
    <property type="project" value="TreeGrafter"/>
</dbReference>
<keyword evidence="8 14" id="KW-0658">Purine biosynthesis</keyword>
<dbReference type="InterPro" id="IPR000362">
    <property type="entry name" value="Fumarate_lyase_fam"/>
</dbReference>